<dbReference type="EMBL" id="JABWQX020000001">
    <property type="protein sequence ID" value="MBV4553086.1"/>
    <property type="molecule type" value="Genomic_DNA"/>
</dbReference>
<dbReference type="InterPro" id="IPR036286">
    <property type="entry name" value="LexA/Signal_pep-like_sf"/>
</dbReference>
<dbReference type="Proteomes" id="UP000659438">
    <property type="component" value="Unassembled WGS sequence"/>
</dbReference>
<name>A0A923FMV7_9PSED</name>
<dbReference type="InterPro" id="IPR039418">
    <property type="entry name" value="LexA-like"/>
</dbReference>
<keyword evidence="7" id="KW-1185">Reference proteome</keyword>
<dbReference type="EMBL" id="JABWQX010000002">
    <property type="protein sequence ID" value="MBC3395092.1"/>
    <property type="molecule type" value="Genomic_DNA"/>
</dbReference>
<evidence type="ECO:0000313" key="6">
    <source>
        <dbReference type="EMBL" id="MBV4553086.1"/>
    </source>
</evidence>
<dbReference type="AlphaFoldDB" id="A0A923FMV7"/>
<evidence type="ECO:0000313" key="5">
    <source>
        <dbReference type="EMBL" id="MBC3395092.1"/>
    </source>
</evidence>
<dbReference type="Gene3D" id="2.10.109.10">
    <property type="entry name" value="Umud Fragment, subunit A"/>
    <property type="match status" value="1"/>
</dbReference>
<dbReference type="SUPFAM" id="SSF51306">
    <property type="entry name" value="LexA/Signal peptidase"/>
    <property type="match status" value="1"/>
</dbReference>
<proteinExistence type="predicted"/>
<dbReference type="Gene3D" id="1.10.260.40">
    <property type="entry name" value="lambda repressor-like DNA-binding domains"/>
    <property type="match status" value="1"/>
</dbReference>
<dbReference type="Pfam" id="PF01381">
    <property type="entry name" value="HTH_3"/>
    <property type="match status" value="1"/>
</dbReference>
<evidence type="ECO:0000256" key="1">
    <source>
        <dbReference type="ARBA" id="ARBA00023015"/>
    </source>
</evidence>
<evidence type="ECO:0000259" key="4">
    <source>
        <dbReference type="PROSITE" id="PS50943"/>
    </source>
</evidence>
<dbReference type="PANTHER" id="PTHR40661:SF2">
    <property type="entry name" value="HTH-TYPE TRANSCRIPTIONAL REGULATOR PRTR"/>
    <property type="match status" value="1"/>
</dbReference>
<dbReference type="CDD" id="cd06529">
    <property type="entry name" value="S24_LexA-like"/>
    <property type="match status" value="1"/>
</dbReference>
<dbReference type="PROSITE" id="PS50943">
    <property type="entry name" value="HTH_CROC1"/>
    <property type="match status" value="1"/>
</dbReference>
<dbReference type="SMART" id="SM00530">
    <property type="entry name" value="HTH_XRE"/>
    <property type="match status" value="1"/>
</dbReference>
<evidence type="ECO:0000313" key="7">
    <source>
        <dbReference type="Proteomes" id="UP000659438"/>
    </source>
</evidence>
<protein>
    <submittedName>
        <fullName evidence="5">Helix-turn-helix domain-containing protein</fullName>
    </submittedName>
</protein>
<comment type="caution">
    <text evidence="5">The sequence shown here is derived from an EMBL/GenBank/DDBJ whole genome shotgun (WGS) entry which is preliminary data.</text>
</comment>
<dbReference type="SUPFAM" id="SSF47413">
    <property type="entry name" value="lambda repressor-like DNA-binding domains"/>
    <property type="match status" value="1"/>
</dbReference>
<dbReference type="InterPro" id="IPR015927">
    <property type="entry name" value="Peptidase_S24_S26A/B/C"/>
</dbReference>
<organism evidence="5">
    <name type="scientific">Pseudomonas marvdashtae</name>
    <dbReference type="NCBI Taxonomy" id="2745500"/>
    <lineage>
        <taxon>Bacteria</taxon>
        <taxon>Pseudomonadati</taxon>
        <taxon>Pseudomonadota</taxon>
        <taxon>Gammaproteobacteria</taxon>
        <taxon>Pseudomonadales</taxon>
        <taxon>Pseudomonadaceae</taxon>
        <taxon>Pseudomonas</taxon>
    </lineage>
</organism>
<feature type="domain" description="HTH cro/C1-type" evidence="4">
    <location>
        <begin position="8"/>
        <end position="62"/>
    </location>
</feature>
<dbReference type="InterPro" id="IPR010982">
    <property type="entry name" value="Lambda_DNA-bd_dom_sf"/>
</dbReference>
<keyword evidence="3" id="KW-0804">Transcription</keyword>
<reference evidence="5 7" key="1">
    <citation type="journal article" date="2020" name="Microorganisms">
        <title>Reliable Identification of Environmental Pseudomonas Isolates Using the rpoD Gene.</title>
        <authorList>
            <consortium name="The Broad Institute Genome Sequencing Platform"/>
            <person name="Girard L."/>
            <person name="Lood C."/>
            <person name="Rokni-Zadeh H."/>
            <person name="van Noort V."/>
            <person name="Lavigne R."/>
            <person name="De Mot R."/>
        </authorList>
    </citation>
    <scope>NUCLEOTIDE SEQUENCE</scope>
    <source>
        <strain evidence="5 7">SWRI102</strain>
    </source>
</reference>
<evidence type="ECO:0000256" key="3">
    <source>
        <dbReference type="ARBA" id="ARBA00023163"/>
    </source>
</evidence>
<dbReference type="GO" id="GO:0003677">
    <property type="term" value="F:DNA binding"/>
    <property type="evidence" value="ECO:0007669"/>
    <property type="project" value="UniProtKB-KW"/>
</dbReference>
<dbReference type="RefSeq" id="WP_186643046.1">
    <property type="nucleotide sequence ID" value="NZ_JABWQX020000001.1"/>
</dbReference>
<gene>
    <name evidence="6" type="ORF">HU742_018230</name>
    <name evidence="5" type="ORF">HU742_07735</name>
</gene>
<keyword evidence="2" id="KW-0238">DNA-binding</keyword>
<keyword evidence="1" id="KW-0805">Transcription regulation</keyword>
<reference evidence="6" key="3">
    <citation type="submission" date="2021-06" db="EMBL/GenBank/DDBJ databases">
        <title>Updating the genus Pseudomonas: Description of 43 new species and partition of the Pseudomonas putida group.</title>
        <authorList>
            <person name="Girard L."/>
            <person name="Lood C."/>
            <person name="Vandamme P."/>
            <person name="Rokni-Zadeh H."/>
            <person name="Van Noort V."/>
            <person name="Hofte M."/>
            <person name="Lavigne R."/>
            <person name="De Mot R."/>
        </authorList>
    </citation>
    <scope>NUCLEOTIDE SEQUENCE</scope>
    <source>
        <strain evidence="6">SWRI102</strain>
    </source>
</reference>
<dbReference type="Pfam" id="PF00717">
    <property type="entry name" value="Peptidase_S24"/>
    <property type="match status" value="1"/>
</dbReference>
<accession>A0A923FMV7</accession>
<dbReference type="InterPro" id="IPR001387">
    <property type="entry name" value="Cro/C1-type_HTH"/>
</dbReference>
<evidence type="ECO:0000256" key="2">
    <source>
        <dbReference type="ARBA" id="ARBA00023125"/>
    </source>
</evidence>
<dbReference type="PANTHER" id="PTHR40661">
    <property type="match status" value="1"/>
</dbReference>
<reference evidence="5" key="2">
    <citation type="submission" date="2020-07" db="EMBL/GenBank/DDBJ databases">
        <authorList>
            <person name="Lood C."/>
            <person name="Girard L."/>
        </authorList>
    </citation>
    <scope>NUCLEOTIDE SEQUENCE</scope>
    <source>
        <strain evidence="5">SWRI102</strain>
    </source>
</reference>
<dbReference type="CDD" id="cd00093">
    <property type="entry name" value="HTH_XRE"/>
    <property type="match status" value="1"/>
</dbReference>
<sequence>MENIATRIARAREAKGLSQSQLARDMGISPQAVQNWEAGKANPKGDRLSSLAMILGVSVDHLITGAPMKAWPSEVDATSPDALSHPGLQGISVWDDQTPLDDDEIEVPFLKEVELSAGSGKFAVESNSRAKLRFGKYTFMRLGIQPSNVVCMPVKGNSMEPLLSDGSTVAIDTGATAVVDGKMYGILYEDMLRVKILYRIAGSKLRIRSFNRDEYEDEEVDAANVRIIGRVFQSSTIFS</sequence>